<keyword evidence="5" id="KW-0234">DNA repair</keyword>
<keyword evidence="2" id="KW-0255">Endonuclease</keyword>
<reference evidence="7 8" key="1">
    <citation type="submission" date="2019-02" db="EMBL/GenBank/DDBJ databases">
        <title>Deep-cultivation of Planctomycetes and their phenomic and genomic characterization uncovers novel biology.</title>
        <authorList>
            <person name="Wiegand S."/>
            <person name="Jogler M."/>
            <person name="Boedeker C."/>
            <person name="Pinto D."/>
            <person name="Vollmers J."/>
            <person name="Rivas-Marin E."/>
            <person name="Kohn T."/>
            <person name="Peeters S.H."/>
            <person name="Heuer A."/>
            <person name="Rast P."/>
            <person name="Oberbeckmann S."/>
            <person name="Bunk B."/>
            <person name="Jeske O."/>
            <person name="Meyerdierks A."/>
            <person name="Storesund J.E."/>
            <person name="Kallscheuer N."/>
            <person name="Luecker S."/>
            <person name="Lage O.M."/>
            <person name="Pohl T."/>
            <person name="Merkel B.J."/>
            <person name="Hornburger P."/>
            <person name="Mueller R.-W."/>
            <person name="Bruemmer F."/>
            <person name="Labrenz M."/>
            <person name="Spormann A.M."/>
            <person name="Op den Camp H."/>
            <person name="Overmann J."/>
            <person name="Amann R."/>
            <person name="Jetten M.S.M."/>
            <person name="Mascher T."/>
            <person name="Medema M.H."/>
            <person name="Devos D.P."/>
            <person name="Kaster A.-K."/>
            <person name="Ovreas L."/>
            <person name="Rohde M."/>
            <person name="Galperin M.Y."/>
            <person name="Jogler C."/>
        </authorList>
    </citation>
    <scope>NUCLEOTIDE SEQUENCE [LARGE SCALE GENOMIC DNA]</scope>
    <source>
        <strain evidence="7 8">Pla85_3_4</strain>
    </source>
</reference>
<evidence type="ECO:0000256" key="5">
    <source>
        <dbReference type="ARBA" id="ARBA00023204"/>
    </source>
</evidence>
<dbReference type="GO" id="GO:0016787">
    <property type="term" value="F:hydrolase activity"/>
    <property type="evidence" value="ECO:0007669"/>
    <property type="project" value="UniProtKB-KW"/>
</dbReference>
<evidence type="ECO:0000256" key="1">
    <source>
        <dbReference type="ARBA" id="ARBA00022722"/>
    </source>
</evidence>
<keyword evidence="8" id="KW-1185">Reference proteome</keyword>
<accession>A0A518DL27</accession>
<dbReference type="SUPFAM" id="SSF52980">
    <property type="entry name" value="Restriction endonuclease-like"/>
    <property type="match status" value="1"/>
</dbReference>
<evidence type="ECO:0000256" key="4">
    <source>
        <dbReference type="ARBA" id="ARBA00022801"/>
    </source>
</evidence>
<organism evidence="7 8">
    <name type="scientific">Lignipirellula cremea</name>
    <dbReference type="NCBI Taxonomy" id="2528010"/>
    <lineage>
        <taxon>Bacteria</taxon>
        <taxon>Pseudomonadati</taxon>
        <taxon>Planctomycetota</taxon>
        <taxon>Planctomycetia</taxon>
        <taxon>Pirellulales</taxon>
        <taxon>Pirellulaceae</taxon>
        <taxon>Lignipirellula</taxon>
    </lineage>
</organism>
<evidence type="ECO:0000256" key="2">
    <source>
        <dbReference type="ARBA" id="ARBA00022759"/>
    </source>
</evidence>
<dbReference type="EMBL" id="CP036433">
    <property type="protein sequence ID" value="QDU92535.1"/>
    <property type="molecule type" value="Genomic_DNA"/>
</dbReference>
<sequence>MAAMEAVATAPAVLKRQVFSMTDIMSSAKRSALMSRIRATDTTPERYIRVLLEAASLEFDQHARDLPGRPDFVFREQQTAVFIDGDFWHGWRFPLWRHRLSDKWREKISKNRERDVRNHRTLRRRGWTVVRIWEHQVEANPLGCIERIALALEWKSFDAAAVETAYAALPPLKRRNRLPKP</sequence>
<dbReference type="Gene3D" id="3.40.960.10">
    <property type="entry name" value="VSR Endonuclease"/>
    <property type="match status" value="1"/>
</dbReference>
<keyword evidence="1" id="KW-0540">Nuclease</keyword>
<evidence type="ECO:0000256" key="3">
    <source>
        <dbReference type="ARBA" id="ARBA00022763"/>
    </source>
</evidence>
<keyword evidence="3" id="KW-0227">DNA damage</keyword>
<dbReference type="GO" id="GO:0006298">
    <property type="term" value="P:mismatch repair"/>
    <property type="evidence" value="ECO:0007669"/>
    <property type="project" value="InterPro"/>
</dbReference>
<gene>
    <name evidence="7" type="primary">vsr_1</name>
    <name evidence="7" type="ORF">Pla8534_02830</name>
</gene>
<keyword evidence="4 7" id="KW-0378">Hydrolase</keyword>
<dbReference type="Pfam" id="PF03852">
    <property type="entry name" value="Vsr"/>
    <property type="match status" value="1"/>
</dbReference>
<dbReference type="REBASE" id="356611">
    <property type="entry name" value="V.Pba8534ORF2840P"/>
</dbReference>
<dbReference type="InterPro" id="IPR004603">
    <property type="entry name" value="DNA_mismatch_endonuc_vsr"/>
</dbReference>
<dbReference type="NCBIfam" id="TIGR00632">
    <property type="entry name" value="vsr"/>
    <property type="match status" value="1"/>
</dbReference>
<name>A0A518DL27_9BACT</name>
<dbReference type="KEGG" id="lcre:Pla8534_02830"/>
<dbReference type="CDD" id="cd00221">
    <property type="entry name" value="Vsr"/>
    <property type="match status" value="1"/>
</dbReference>
<comment type="similarity">
    <text evidence="6">Belongs to the Vsr family.</text>
</comment>
<dbReference type="AlphaFoldDB" id="A0A518DL27"/>
<dbReference type="Proteomes" id="UP000317648">
    <property type="component" value="Chromosome"/>
</dbReference>
<dbReference type="GO" id="GO:0004519">
    <property type="term" value="F:endonuclease activity"/>
    <property type="evidence" value="ECO:0007669"/>
    <property type="project" value="UniProtKB-KW"/>
</dbReference>
<evidence type="ECO:0000313" key="8">
    <source>
        <dbReference type="Proteomes" id="UP000317648"/>
    </source>
</evidence>
<proteinExistence type="inferred from homology"/>
<dbReference type="InterPro" id="IPR011335">
    <property type="entry name" value="Restrct_endonuc-II-like"/>
</dbReference>
<evidence type="ECO:0000313" key="7">
    <source>
        <dbReference type="EMBL" id="QDU92535.1"/>
    </source>
</evidence>
<protein>
    <submittedName>
        <fullName evidence="7">Very short patch repair protein</fullName>
        <ecNumber evidence="7">3.1.-.-</ecNumber>
    </submittedName>
</protein>
<dbReference type="EC" id="3.1.-.-" evidence="7"/>
<evidence type="ECO:0000256" key="6">
    <source>
        <dbReference type="ARBA" id="ARBA00029466"/>
    </source>
</evidence>